<proteinExistence type="predicted"/>
<reference evidence="1" key="2">
    <citation type="submission" date="2020-05" db="UniProtKB">
        <authorList>
            <consortium name="EnsemblMetazoa"/>
        </authorList>
    </citation>
    <scope>IDENTIFICATION</scope>
    <source>
        <strain evidence="1">ACHKN1017</strain>
    </source>
</reference>
<keyword evidence="2" id="KW-1185">Reference proteome</keyword>
<sequence>MSSTNPFNPLVVRFNILMLSSGSAKMSSASKRLFSSVHTFSTLKPMLSR</sequence>
<reference evidence="2" key="1">
    <citation type="submission" date="2013-03" db="EMBL/GenBank/DDBJ databases">
        <title>The Genome Sequence of Anopheles christyi ACHKN1017.</title>
        <authorList>
            <consortium name="The Broad Institute Genomics Platform"/>
            <person name="Neafsey D.E."/>
            <person name="Besansky N."/>
            <person name="Walker B."/>
            <person name="Young S.K."/>
            <person name="Zeng Q."/>
            <person name="Gargeya S."/>
            <person name="Fitzgerald M."/>
            <person name="Haas B."/>
            <person name="Abouelleil A."/>
            <person name="Allen A.W."/>
            <person name="Alvarado L."/>
            <person name="Arachchi H.M."/>
            <person name="Berlin A.M."/>
            <person name="Chapman S.B."/>
            <person name="Gainer-Dewar J."/>
            <person name="Goldberg J."/>
            <person name="Griggs A."/>
            <person name="Gujja S."/>
            <person name="Hansen M."/>
            <person name="Howarth C."/>
            <person name="Imamovic A."/>
            <person name="Ireland A."/>
            <person name="Larimer J."/>
            <person name="McCowan C."/>
            <person name="Murphy C."/>
            <person name="Pearson M."/>
            <person name="Poon T.W."/>
            <person name="Priest M."/>
            <person name="Roberts A."/>
            <person name="Saif S."/>
            <person name="Shea T."/>
            <person name="Sisk P."/>
            <person name="Sykes S."/>
            <person name="Wortman J."/>
            <person name="Nusbaum C."/>
            <person name="Birren B."/>
        </authorList>
    </citation>
    <scope>NUCLEOTIDE SEQUENCE [LARGE SCALE GENOMIC DNA]</scope>
    <source>
        <strain evidence="2">ACHKN1017</strain>
    </source>
</reference>
<dbReference type="EnsemblMetazoa" id="ACHR014424-RA">
    <property type="protein sequence ID" value="ACHR014424-PA"/>
    <property type="gene ID" value="ACHR014424"/>
</dbReference>
<evidence type="ECO:0000313" key="2">
    <source>
        <dbReference type="Proteomes" id="UP000075881"/>
    </source>
</evidence>
<dbReference type="AlphaFoldDB" id="A0A182KJ21"/>
<protein>
    <submittedName>
        <fullName evidence="1">Uncharacterized protein</fullName>
    </submittedName>
</protein>
<accession>A0A182KJ21</accession>
<dbReference type="VEuPathDB" id="VectorBase:ACHR014424"/>
<evidence type="ECO:0000313" key="1">
    <source>
        <dbReference type="EnsemblMetazoa" id="ACHR014424-PA"/>
    </source>
</evidence>
<organism evidence="1 2">
    <name type="scientific">Anopheles christyi</name>
    <dbReference type="NCBI Taxonomy" id="43041"/>
    <lineage>
        <taxon>Eukaryota</taxon>
        <taxon>Metazoa</taxon>
        <taxon>Ecdysozoa</taxon>
        <taxon>Arthropoda</taxon>
        <taxon>Hexapoda</taxon>
        <taxon>Insecta</taxon>
        <taxon>Pterygota</taxon>
        <taxon>Neoptera</taxon>
        <taxon>Endopterygota</taxon>
        <taxon>Diptera</taxon>
        <taxon>Nematocera</taxon>
        <taxon>Culicoidea</taxon>
        <taxon>Culicidae</taxon>
        <taxon>Anophelinae</taxon>
        <taxon>Anopheles</taxon>
    </lineage>
</organism>
<dbReference type="Proteomes" id="UP000075881">
    <property type="component" value="Unassembled WGS sequence"/>
</dbReference>
<name>A0A182KJ21_9DIPT</name>